<reference evidence="1 2" key="1">
    <citation type="submission" date="2013-12" db="EMBL/GenBank/DDBJ databases">
        <authorList>
            <person name="Madinger N."/>
            <person name="Lenaerts A."/>
            <person name="Ordway D."/>
            <person name="DeGroote M.A."/>
            <person name="Parker T."/>
            <person name="Sizemore C."/>
            <person name="Tallon L.J."/>
            <person name="Sadzewicz L.K."/>
            <person name="Sengamalay N."/>
            <person name="Fraser C.M."/>
            <person name="Hine E."/>
            <person name="Shefchek K.A."/>
            <person name="Das S.P."/>
            <person name="Tettelin H."/>
        </authorList>
    </citation>
    <scope>NUCLEOTIDE SEQUENCE [LARGE SCALE GENOMIC DNA]</scope>
    <source>
        <strain evidence="1 2">21</strain>
    </source>
</reference>
<accession>A0A829QAF5</accession>
<dbReference type="Proteomes" id="UP000020103">
    <property type="component" value="Unassembled WGS sequence"/>
</dbReference>
<dbReference type="AlphaFoldDB" id="A0A829QAF5"/>
<comment type="caution">
    <text evidence="1">The sequence shown here is derived from an EMBL/GenBank/DDBJ whole genome shotgun (WGS) entry which is preliminary data.</text>
</comment>
<dbReference type="EMBL" id="JAOF01000001">
    <property type="protein sequence ID" value="EUA49675.1"/>
    <property type="molecule type" value="Genomic_DNA"/>
</dbReference>
<gene>
    <name evidence="1" type="ORF">I543_2759</name>
</gene>
<sequence length="54" mass="5679">MFGGALLEPGCQKYAKQSAHHGNNTGPHLHTEFDHAAAGVVTDLAELRDVGDHG</sequence>
<name>A0A829QAF5_9MYCO</name>
<evidence type="ECO:0000313" key="2">
    <source>
        <dbReference type="Proteomes" id="UP000020103"/>
    </source>
</evidence>
<evidence type="ECO:0000313" key="1">
    <source>
        <dbReference type="EMBL" id="EUA49675.1"/>
    </source>
</evidence>
<proteinExistence type="predicted"/>
<organism evidence="1 2">
    <name type="scientific">Mycobacteroides abscessus 21</name>
    <dbReference type="NCBI Taxonomy" id="1299324"/>
    <lineage>
        <taxon>Bacteria</taxon>
        <taxon>Bacillati</taxon>
        <taxon>Actinomycetota</taxon>
        <taxon>Actinomycetes</taxon>
        <taxon>Mycobacteriales</taxon>
        <taxon>Mycobacteriaceae</taxon>
        <taxon>Mycobacteroides</taxon>
        <taxon>Mycobacteroides abscessus</taxon>
    </lineage>
</organism>
<protein>
    <submittedName>
        <fullName evidence="1">Uncharacterized protein</fullName>
    </submittedName>
</protein>